<evidence type="ECO:0008006" key="4">
    <source>
        <dbReference type="Google" id="ProtNLM"/>
    </source>
</evidence>
<organism evidence="2 3">
    <name type="scientific">Austropuccinia psidii MF-1</name>
    <dbReference type="NCBI Taxonomy" id="1389203"/>
    <lineage>
        <taxon>Eukaryota</taxon>
        <taxon>Fungi</taxon>
        <taxon>Dikarya</taxon>
        <taxon>Basidiomycota</taxon>
        <taxon>Pucciniomycotina</taxon>
        <taxon>Pucciniomycetes</taxon>
        <taxon>Pucciniales</taxon>
        <taxon>Sphaerophragmiaceae</taxon>
        <taxon>Austropuccinia</taxon>
    </lineage>
</organism>
<gene>
    <name evidence="2" type="ORF">O181_008986</name>
</gene>
<protein>
    <recommendedName>
        <fullName evidence="4">Secreted protein</fullName>
    </recommendedName>
</protein>
<comment type="caution">
    <text evidence="2">The sequence shown here is derived from an EMBL/GenBank/DDBJ whole genome shotgun (WGS) entry which is preliminary data.</text>
</comment>
<dbReference type="AlphaFoldDB" id="A0A9Q3GJ19"/>
<accession>A0A9Q3GJ19</accession>
<proteinExistence type="predicted"/>
<dbReference type="OrthoDB" id="2518618at2759"/>
<keyword evidence="3" id="KW-1185">Reference proteome</keyword>
<keyword evidence="1" id="KW-0732">Signal</keyword>
<evidence type="ECO:0000256" key="1">
    <source>
        <dbReference type="SAM" id="SignalP"/>
    </source>
</evidence>
<dbReference type="EMBL" id="AVOT02002131">
    <property type="protein sequence ID" value="MBW0469271.1"/>
    <property type="molecule type" value="Genomic_DNA"/>
</dbReference>
<name>A0A9Q3GJ19_9BASI</name>
<evidence type="ECO:0000313" key="2">
    <source>
        <dbReference type="EMBL" id="MBW0469271.1"/>
    </source>
</evidence>
<dbReference type="Proteomes" id="UP000765509">
    <property type="component" value="Unassembled WGS sequence"/>
</dbReference>
<reference evidence="2" key="1">
    <citation type="submission" date="2021-03" db="EMBL/GenBank/DDBJ databases">
        <title>Draft genome sequence of rust myrtle Austropuccinia psidii MF-1, a brazilian biotype.</title>
        <authorList>
            <person name="Quecine M.C."/>
            <person name="Pachon D.M.R."/>
            <person name="Bonatelli M.L."/>
            <person name="Correr F.H."/>
            <person name="Franceschini L.M."/>
            <person name="Leite T.F."/>
            <person name="Margarido G.R.A."/>
            <person name="Almeida C.A."/>
            <person name="Ferrarezi J.A."/>
            <person name="Labate C.A."/>
        </authorList>
    </citation>
    <scope>NUCLEOTIDE SEQUENCE</scope>
    <source>
        <strain evidence="2">MF-1</strain>
    </source>
</reference>
<evidence type="ECO:0000313" key="3">
    <source>
        <dbReference type="Proteomes" id="UP000765509"/>
    </source>
</evidence>
<feature type="signal peptide" evidence="1">
    <location>
        <begin position="1"/>
        <end position="25"/>
    </location>
</feature>
<feature type="chain" id="PRO_5040395703" description="Secreted protein" evidence="1">
    <location>
        <begin position="26"/>
        <end position="172"/>
    </location>
</feature>
<sequence>MRLSTFRFQLSAVAIAFIPSSNVVASSVQQCGDAFGPFGNVTSQLTCLTYGNVKYKCARESCHIGCRATPVTADTSLEKNFYFSHCQIADTSSQMVQLYPDKFTAHNRKGFVIVEEAHVMIGGGSIEYLTGQFNCTWTKSSPHNGQRPWCNECEPVSQNHLRKTSKRILQPS</sequence>